<sequence length="48" mass="5321">MVYRYYNLTNLTSAGNDTTILTFVGEINNTLNGVPALLMLIAIYIVLI</sequence>
<name>A0A0F8XBW0_9ZZZZ</name>
<protein>
    <submittedName>
        <fullName evidence="2">Uncharacterized protein</fullName>
    </submittedName>
</protein>
<dbReference type="EMBL" id="LAZR01060133">
    <property type="protein sequence ID" value="KKK66318.1"/>
    <property type="molecule type" value="Genomic_DNA"/>
</dbReference>
<evidence type="ECO:0000256" key="1">
    <source>
        <dbReference type="SAM" id="Phobius"/>
    </source>
</evidence>
<accession>A0A0F8XBW0</accession>
<feature type="non-terminal residue" evidence="2">
    <location>
        <position position="48"/>
    </location>
</feature>
<dbReference type="AlphaFoldDB" id="A0A0F8XBW0"/>
<gene>
    <name evidence="2" type="ORF">LCGC14_2965330</name>
</gene>
<evidence type="ECO:0000313" key="2">
    <source>
        <dbReference type="EMBL" id="KKK66318.1"/>
    </source>
</evidence>
<keyword evidence="1" id="KW-1133">Transmembrane helix</keyword>
<comment type="caution">
    <text evidence="2">The sequence shown here is derived from an EMBL/GenBank/DDBJ whole genome shotgun (WGS) entry which is preliminary data.</text>
</comment>
<reference evidence="2" key="1">
    <citation type="journal article" date="2015" name="Nature">
        <title>Complex archaea that bridge the gap between prokaryotes and eukaryotes.</title>
        <authorList>
            <person name="Spang A."/>
            <person name="Saw J.H."/>
            <person name="Jorgensen S.L."/>
            <person name="Zaremba-Niedzwiedzka K."/>
            <person name="Martijn J."/>
            <person name="Lind A.E."/>
            <person name="van Eijk R."/>
            <person name="Schleper C."/>
            <person name="Guy L."/>
            <person name="Ettema T.J."/>
        </authorList>
    </citation>
    <scope>NUCLEOTIDE SEQUENCE</scope>
</reference>
<organism evidence="2">
    <name type="scientific">marine sediment metagenome</name>
    <dbReference type="NCBI Taxonomy" id="412755"/>
    <lineage>
        <taxon>unclassified sequences</taxon>
        <taxon>metagenomes</taxon>
        <taxon>ecological metagenomes</taxon>
    </lineage>
</organism>
<keyword evidence="1" id="KW-0812">Transmembrane</keyword>
<feature type="transmembrane region" description="Helical" evidence="1">
    <location>
        <begin position="30"/>
        <end position="47"/>
    </location>
</feature>
<keyword evidence="1" id="KW-0472">Membrane</keyword>
<proteinExistence type="predicted"/>